<keyword evidence="2" id="KW-0812">Transmembrane</keyword>
<dbReference type="AlphaFoldDB" id="A0AAE1LC65"/>
<feature type="compositionally biased region" description="Polar residues" evidence="1">
    <location>
        <begin position="274"/>
        <end position="294"/>
    </location>
</feature>
<feature type="compositionally biased region" description="Low complexity" evidence="1">
    <location>
        <begin position="1"/>
        <end position="11"/>
    </location>
</feature>
<proteinExistence type="predicted"/>
<dbReference type="PANTHER" id="PTHR46876">
    <property type="entry name" value="LOW-DENSITY LIPOPROTEIN RECEPTOR-RELATED PROTEIN 11"/>
    <property type="match status" value="1"/>
</dbReference>
<dbReference type="EMBL" id="JAHWGI010000383">
    <property type="protein sequence ID" value="KAK3914631.1"/>
    <property type="molecule type" value="Genomic_DNA"/>
</dbReference>
<comment type="caution">
    <text evidence="3">The sequence shown here is derived from an EMBL/GenBank/DDBJ whole genome shotgun (WGS) entry which is preliminary data.</text>
</comment>
<name>A0AAE1LC65_9NEOP</name>
<gene>
    <name evidence="3" type="ORF">KUF71_005427</name>
</gene>
<feature type="transmembrane region" description="Helical" evidence="2">
    <location>
        <begin position="335"/>
        <end position="357"/>
    </location>
</feature>
<feature type="region of interest" description="Disordered" evidence="1">
    <location>
        <begin position="179"/>
        <end position="306"/>
    </location>
</feature>
<keyword evidence="2" id="KW-1133">Transmembrane helix</keyword>
<keyword evidence="3" id="KW-0675">Receptor</keyword>
<keyword evidence="4" id="KW-1185">Reference proteome</keyword>
<dbReference type="PANTHER" id="PTHR46876:SF1">
    <property type="entry name" value="LOW-DENSITY LIPOPROTEIN RECEPTOR-RELATED PROTEIN 11"/>
    <property type="match status" value="1"/>
</dbReference>
<evidence type="ECO:0000256" key="1">
    <source>
        <dbReference type="SAM" id="MobiDB-lite"/>
    </source>
</evidence>
<feature type="compositionally biased region" description="Low complexity" evidence="1">
    <location>
        <begin position="181"/>
        <end position="233"/>
    </location>
</feature>
<evidence type="ECO:0000313" key="4">
    <source>
        <dbReference type="Proteomes" id="UP001219518"/>
    </source>
</evidence>
<reference evidence="3" key="1">
    <citation type="submission" date="2021-07" db="EMBL/GenBank/DDBJ databases">
        <authorList>
            <person name="Catto M.A."/>
            <person name="Jacobson A."/>
            <person name="Kennedy G."/>
            <person name="Labadie P."/>
            <person name="Hunt B.G."/>
            <person name="Srinivasan R."/>
        </authorList>
    </citation>
    <scope>NUCLEOTIDE SEQUENCE</scope>
    <source>
        <strain evidence="3">PL_HMW_Pooled</strain>
        <tissue evidence="3">Head</tissue>
    </source>
</reference>
<feature type="region of interest" description="Disordered" evidence="1">
    <location>
        <begin position="88"/>
        <end position="140"/>
    </location>
</feature>
<reference evidence="3" key="2">
    <citation type="journal article" date="2023" name="BMC Genomics">
        <title>Pest status, molecular evolution, and epigenetic factors derived from the genome assembly of Frankliniella fusca, a thysanopteran phytovirus vector.</title>
        <authorList>
            <person name="Catto M.A."/>
            <person name="Labadie P.E."/>
            <person name="Jacobson A.L."/>
            <person name="Kennedy G.G."/>
            <person name="Srinivasan R."/>
            <person name="Hunt B.G."/>
        </authorList>
    </citation>
    <scope>NUCLEOTIDE SEQUENCE</scope>
    <source>
        <strain evidence="3">PL_HMW_Pooled</strain>
    </source>
</reference>
<feature type="region of interest" description="Disordered" evidence="1">
    <location>
        <begin position="48"/>
        <end position="67"/>
    </location>
</feature>
<evidence type="ECO:0000256" key="2">
    <source>
        <dbReference type="SAM" id="Phobius"/>
    </source>
</evidence>
<accession>A0AAE1LC65</accession>
<evidence type="ECO:0000313" key="3">
    <source>
        <dbReference type="EMBL" id="KAK3914631.1"/>
    </source>
</evidence>
<keyword evidence="3" id="KW-0449">Lipoprotein</keyword>
<feature type="compositionally biased region" description="Basic and acidic residues" evidence="1">
    <location>
        <begin position="248"/>
        <end position="257"/>
    </location>
</feature>
<protein>
    <submittedName>
        <fullName evidence="3">Low-density lipoprotein receptor-related protein 11</fullName>
    </submittedName>
</protein>
<feature type="region of interest" description="Disordered" evidence="1">
    <location>
        <begin position="1"/>
        <end position="37"/>
    </location>
</feature>
<keyword evidence="2" id="KW-0472">Membrane</keyword>
<organism evidence="3 4">
    <name type="scientific">Frankliniella fusca</name>
    <dbReference type="NCBI Taxonomy" id="407009"/>
    <lineage>
        <taxon>Eukaryota</taxon>
        <taxon>Metazoa</taxon>
        <taxon>Ecdysozoa</taxon>
        <taxon>Arthropoda</taxon>
        <taxon>Hexapoda</taxon>
        <taxon>Insecta</taxon>
        <taxon>Pterygota</taxon>
        <taxon>Neoptera</taxon>
        <taxon>Paraneoptera</taxon>
        <taxon>Thysanoptera</taxon>
        <taxon>Terebrantia</taxon>
        <taxon>Thripoidea</taxon>
        <taxon>Thripidae</taxon>
        <taxon>Frankliniella</taxon>
    </lineage>
</organism>
<sequence length="386" mass="40177">MFQRAGVAGPARGTGPGAGSQWDAGANPFRPGVEHNSHIFTHKGGVLDSDHYHHNHPHQMFGDDLQNTGAAGYGDALRGTSGAAGPYYGQGNANARPSDDYPPLRTGAGPLGGPGPQRGSPAYGGQYGAQPDYFYEDGGSESRLQIGNIGRLQGLPVSAADDSGRRIEADLTSVPYERQLSPQQPAQQQPAQQQLQPAQPQQPAQQQPAASAASPAAPTAAPAASPAQGAPSPTLRPRPQDKPNSVKKQLEHAKPADKSTVPPLTTVTVKPSGETPTRNQTEAVQQKPTSTQIGSKKASGGLAPSVSSGSDANLSLEQAALVDITDGPTVSPKGAVISLVLGMVLTSFMVVVIVCRVRMIKRKLLRRGGQSSYAHDADYLVNGMYL</sequence>
<dbReference type="Proteomes" id="UP001219518">
    <property type="component" value="Unassembled WGS sequence"/>
</dbReference>
<feature type="compositionally biased region" description="Low complexity" evidence="1">
    <location>
        <begin position="260"/>
        <end position="271"/>
    </location>
</feature>